<keyword evidence="2" id="KW-0238">DNA-binding</keyword>
<keyword evidence="1" id="KW-0805">Transcription regulation</keyword>
<dbReference type="GO" id="GO:0043565">
    <property type="term" value="F:sequence-specific DNA binding"/>
    <property type="evidence" value="ECO:0007669"/>
    <property type="project" value="InterPro"/>
</dbReference>
<evidence type="ECO:0000313" key="7">
    <source>
        <dbReference type="EMBL" id="HIT84515.1"/>
    </source>
</evidence>
<dbReference type="AlphaFoldDB" id="A0A9D1H1C5"/>
<reference evidence="7" key="2">
    <citation type="journal article" date="2021" name="PeerJ">
        <title>Extensive microbial diversity within the chicken gut microbiome revealed by metagenomics and culture.</title>
        <authorList>
            <person name="Gilroy R."/>
            <person name="Ravi A."/>
            <person name="Getino M."/>
            <person name="Pursley I."/>
            <person name="Horton D.L."/>
            <person name="Alikhan N.F."/>
            <person name="Baker D."/>
            <person name="Gharbi K."/>
            <person name="Hall N."/>
            <person name="Watson M."/>
            <person name="Adriaenssens E.M."/>
            <person name="Foster-Nyarko E."/>
            <person name="Jarju S."/>
            <person name="Secka A."/>
            <person name="Antonio M."/>
            <person name="Oren A."/>
            <person name="Chaudhuri R.R."/>
            <person name="La Ragione R."/>
            <person name="Hildebrand F."/>
            <person name="Pallen M.J."/>
        </authorList>
    </citation>
    <scope>NUCLEOTIDE SEQUENCE</scope>
    <source>
        <strain evidence="7">CHK181-108</strain>
    </source>
</reference>
<proteinExistence type="predicted"/>
<name>A0A9D1H1C5_9FIRM</name>
<dbReference type="InterPro" id="IPR018060">
    <property type="entry name" value="HTH_AraC"/>
</dbReference>
<dbReference type="PROSITE" id="PS00041">
    <property type="entry name" value="HTH_ARAC_FAMILY_1"/>
    <property type="match status" value="1"/>
</dbReference>
<dbReference type="PROSITE" id="PS01124">
    <property type="entry name" value="HTH_ARAC_FAMILY_2"/>
    <property type="match status" value="1"/>
</dbReference>
<accession>A0A9D1H1C5</accession>
<evidence type="ECO:0000256" key="5">
    <source>
        <dbReference type="SAM" id="Phobius"/>
    </source>
</evidence>
<evidence type="ECO:0000259" key="6">
    <source>
        <dbReference type="PROSITE" id="PS01124"/>
    </source>
</evidence>
<feature type="coiled-coil region" evidence="4">
    <location>
        <begin position="345"/>
        <end position="372"/>
    </location>
</feature>
<keyword evidence="5" id="KW-1133">Transmembrane helix</keyword>
<dbReference type="PANTHER" id="PTHR43280:SF2">
    <property type="entry name" value="HTH-TYPE TRANSCRIPTIONAL REGULATOR EXSA"/>
    <property type="match status" value="1"/>
</dbReference>
<gene>
    <name evidence="7" type="ORF">IAA60_01285</name>
</gene>
<keyword evidence="3" id="KW-0804">Transcription</keyword>
<reference evidence="7" key="1">
    <citation type="submission" date="2020-10" db="EMBL/GenBank/DDBJ databases">
        <authorList>
            <person name="Gilroy R."/>
        </authorList>
    </citation>
    <scope>NUCLEOTIDE SEQUENCE</scope>
    <source>
        <strain evidence="7">CHK181-108</strain>
    </source>
</reference>
<feature type="transmembrane region" description="Helical" evidence="5">
    <location>
        <begin position="21"/>
        <end position="41"/>
    </location>
</feature>
<keyword evidence="5" id="KW-0812">Transmembrane</keyword>
<comment type="caution">
    <text evidence="7">The sequence shown here is derived from an EMBL/GenBank/DDBJ whole genome shotgun (WGS) entry which is preliminary data.</text>
</comment>
<sequence length="663" mass="75625">MLNIQFTRPEILPRLKKNKWLSLYILIIILTAATTLIVLSLSNNILNGEFTYTNESFTASVGQNTDSIFTESKQTIYQISNCAELRRFVCGDYLNDKERIYASLELSETMHSFVAGSYWVGNVIVYSDKQERAVDTDSSTNPLDYYKSNLKDYITWDSFKNIISSINDDYYICFGNDPAHYLVNVVRKSYNKCPYTIAVMINVDKIFENFAHSDFTDRGLFGLLCEDGTLLIYDNGNITAEKSELDYAELRTEQTKSRSLRFRDTEYLVSSANSDVDGFVFLLFDDYTRINSATLMQQVLIILLFLISISLSGNYIYKYMRSNTEHLKHLLRNVHYESPDIDIMYNRLEIYMDKLTSRNSEMEKQLDNQRISIVKNKLCNLLEYSRAELDELTASLADLDIIFNYNYFAVIGFYILDCEHVFGENSEDEDTAKNAALCRFILENIFEEIISEQLAVYFTVSNGILTGIVNLPSAEGNEQLKKCIKRGEEFTEAEFSFKYYTHISAVINDIGGVHGLYTGMLADFERVVFGHGDDGEAVDLSAAGKAFSAEELSNESMTEVLSFINKNLGSKELGVPMICDHMGVSSTKLSREFKAAVGETVARYIQLKRVELAKKLLLGTDKPVNEIADEAGYDYAVSFIRAFKRTEKMTPSEYRSLHKEQQK</sequence>
<dbReference type="GO" id="GO:0003700">
    <property type="term" value="F:DNA-binding transcription factor activity"/>
    <property type="evidence" value="ECO:0007669"/>
    <property type="project" value="InterPro"/>
</dbReference>
<evidence type="ECO:0000256" key="1">
    <source>
        <dbReference type="ARBA" id="ARBA00023015"/>
    </source>
</evidence>
<protein>
    <submittedName>
        <fullName evidence="7">AraC family transcriptional regulator</fullName>
    </submittedName>
</protein>
<feature type="domain" description="HTH araC/xylS-type" evidence="6">
    <location>
        <begin position="558"/>
        <end position="657"/>
    </location>
</feature>
<evidence type="ECO:0000256" key="3">
    <source>
        <dbReference type="ARBA" id="ARBA00023163"/>
    </source>
</evidence>
<evidence type="ECO:0000256" key="2">
    <source>
        <dbReference type="ARBA" id="ARBA00023125"/>
    </source>
</evidence>
<dbReference type="Pfam" id="PF12833">
    <property type="entry name" value="HTH_18"/>
    <property type="match status" value="1"/>
</dbReference>
<dbReference type="Proteomes" id="UP000824165">
    <property type="component" value="Unassembled WGS sequence"/>
</dbReference>
<dbReference type="InterPro" id="IPR018062">
    <property type="entry name" value="HTH_AraC-typ_CS"/>
</dbReference>
<dbReference type="Gene3D" id="1.10.10.60">
    <property type="entry name" value="Homeodomain-like"/>
    <property type="match status" value="1"/>
</dbReference>
<keyword evidence="5" id="KW-0472">Membrane</keyword>
<evidence type="ECO:0000256" key="4">
    <source>
        <dbReference type="SAM" id="Coils"/>
    </source>
</evidence>
<dbReference type="SUPFAM" id="SSF46689">
    <property type="entry name" value="Homeodomain-like"/>
    <property type="match status" value="1"/>
</dbReference>
<dbReference type="PANTHER" id="PTHR43280">
    <property type="entry name" value="ARAC-FAMILY TRANSCRIPTIONAL REGULATOR"/>
    <property type="match status" value="1"/>
</dbReference>
<keyword evidence="4" id="KW-0175">Coiled coil</keyword>
<evidence type="ECO:0000313" key="8">
    <source>
        <dbReference type="Proteomes" id="UP000824165"/>
    </source>
</evidence>
<feature type="transmembrane region" description="Helical" evidence="5">
    <location>
        <begin position="299"/>
        <end position="317"/>
    </location>
</feature>
<dbReference type="InterPro" id="IPR009057">
    <property type="entry name" value="Homeodomain-like_sf"/>
</dbReference>
<organism evidence="7 8">
    <name type="scientific">Candidatus Ornithomonoglobus intestinigallinarum</name>
    <dbReference type="NCBI Taxonomy" id="2840894"/>
    <lineage>
        <taxon>Bacteria</taxon>
        <taxon>Bacillati</taxon>
        <taxon>Bacillota</taxon>
        <taxon>Clostridia</taxon>
        <taxon>Candidatus Ornithomonoglobus</taxon>
    </lineage>
</organism>
<dbReference type="SMART" id="SM00342">
    <property type="entry name" value="HTH_ARAC"/>
    <property type="match status" value="1"/>
</dbReference>
<dbReference type="EMBL" id="DVLU01000009">
    <property type="protein sequence ID" value="HIT84515.1"/>
    <property type="molecule type" value="Genomic_DNA"/>
</dbReference>